<accession>A0A2P6SLU1</accession>
<dbReference type="InterPro" id="IPR044810">
    <property type="entry name" value="WRKY_plant"/>
</dbReference>
<dbReference type="GO" id="GO:0003700">
    <property type="term" value="F:DNA-binding transcription factor activity"/>
    <property type="evidence" value="ECO:0007669"/>
    <property type="project" value="InterPro"/>
</dbReference>
<dbReference type="STRING" id="74649.A0A2P6SLU1"/>
<keyword evidence="5" id="KW-0539">Nucleus</keyword>
<name>A0A2P6SLU1_ROSCH</name>
<evidence type="ECO:0000256" key="5">
    <source>
        <dbReference type="ARBA" id="ARBA00023242"/>
    </source>
</evidence>
<evidence type="ECO:0000256" key="3">
    <source>
        <dbReference type="ARBA" id="ARBA00023125"/>
    </source>
</evidence>
<dbReference type="Gramene" id="PRQ59642">
    <property type="protein sequence ID" value="PRQ59642"/>
    <property type="gene ID" value="RchiOBHm_Chr1g0372441"/>
</dbReference>
<dbReference type="Gene3D" id="2.20.25.80">
    <property type="entry name" value="WRKY domain"/>
    <property type="match status" value="1"/>
</dbReference>
<feature type="region of interest" description="Disordered" evidence="6">
    <location>
        <begin position="216"/>
        <end position="262"/>
    </location>
</feature>
<evidence type="ECO:0000256" key="1">
    <source>
        <dbReference type="ARBA" id="ARBA00004123"/>
    </source>
</evidence>
<evidence type="ECO:0000256" key="4">
    <source>
        <dbReference type="ARBA" id="ARBA00023163"/>
    </source>
</evidence>
<dbReference type="GO" id="GO:0043565">
    <property type="term" value="F:sequence-specific DNA binding"/>
    <property type="evidence" value="ECO:0007669"/>
    <property type="project" value="InterPro"/>
</dbReference>
<protein>
    <submittedName>
        <fullName evidence="8">Putative transcription factor WRKY family</fullName>
    </submittedName>
</protein>
<dbReference type="Pfam" id="PF03106">
    <property type="entry name" value="WRKY"/>
    <property type="match status" value="1"/>
</dbReference>
<organism evidence="8 9">
    <name type="scientific">Rosa chinensis</name>
    <name type="common">China rose</name>
    <dbReference type="NCBI Taxonomy" id="74649"/>
    <lineage>
        <taxon>Eukaryota</taxon>
        <taxon>Viridiplantae</taxon>
        <taxon>Streptophyta</taxon>
        <taxon>Embryophyta</taxon>
        <taxon>Tracheophyta</taxon>
        <taxon>Spermatophyta</taxon>
        <taxon>Magnoliopsida</taxon>
        <taxon>eudicotyledons</taxon>
        <taxon>Gunneridae</taxon>
        <taxon>Pentapetalae</taxon>
        <taxon>rosids</taxon>
        <taxon>fabids</taxon>
        <taxon>Rosales</taxon>
        <taxon>Rosaceae</taxon>
        <taxon>Rosoideae</taxon>
        <taxon>Rosoideae incertae sedis</taxon>
        <taxon>Rosa</taxon>
    </lineage>
</organism>
<comment type="subcellular location">
    <subcellularLocation>
        <location evidence="1">Nucleus</location>
    </subcellularLocation>
</comment>
<dbReference type="OrthoDB" id="2021064at2759"/>
<dbReference type="EMBL" id="PDCK01000039">
    <property type="protein sequence ID" value="PRQ59642.1"/>
    <property type="molecule type" value="Genomic_DNA"/>
</dbReference>
<evidence type="ECO:0000259" key="7">
    <source>
        <dbReference type="PROSITE" id="PS50811"/>
    </source>
</evidence>
<evidence type="ECO:0000313" key="9">
    <source>
        <dbReference type="Proteomes" id="UP000238479"/>
    </source>
</evidence>
<keyword evidence="2" id="KW-0805">Transcription regulation</keyword>
<dbReference type="Proteomes" id="UP000238479">
    <property type="component" value="Chromosome 1"/>
</dbReference>
<dbReference type="SUPFAM" id="SSF118290">
    <property type="entry name" value="WRKY DNA-binding domain"/>
    <property type="match status" value="1"/>
</dbReference>
<dbReference type="OMA" id="CDDRRSE"/>
<feature type="region of interest" description="Disordered" evidence="6">
    <location>
        <begin position="98"/>
        <end position="126"/>
    </location>
</feature>
<evidence type="ECO:0000256" key="6">
    <source>
        <dbReference type="SAM" id="MobiDB-lite"/>
    </source>
</evidence>
<feature type="domain" description="WRKY" evidence="7">
    <location>
        <begin position="139"/>
        <end position="202"/>
    </location>
</feature>
<keyword evidence="9" id="KW-1185">Reference proteome</keyword>
<dbReference type="PANTHER" id="PTHR31282">
    <property type="entry name" value="WRKY TRANSCRIPTION FACTOR 21-RELATED"/>
    <property type="match status" value="1"/>
</dbReference>
<reference evidence="8 9" key="1">
    <citation type="journal article" date="2018" name="Nat. Genet.">
        <title>The Rosa genome provides new insights in the design of modern roses.</title>
        <authorList>
            <person name="Bendahmane M."/>
        </authorList>
    </citation>
    <scope>NUCLEOTIDE SEQUENCE [LARGE SCALE GENOMIC DNA]</scope>
    <source>
        <strain evidence="9">cv. Old Blush</strain>
    </source>
</reference>
<dbReference type="SMART" id="SM00774">
    <property type="entry name" value="WRKY"/>
    <property type="match status" value="1"/>
</dbReference>
<feature type="compositionally biased region" description="Polar residues" evidence="6">
    <location>
        <begin position="231"/>
        <end position="242"/>
    </location>
</feature>
<dbReference type="InterPro" id="IPR036576">
    <property type="entry name" value="WRKY_dom_sf"/>
</dbReference>
<keyword evidence="4" id="KW-0804">Transcription</keyword>
<proteinExistence type="predicted"/>
<dbReference type="SMR" id="A0A2P6SLU1"/>
<gene>
    <name evidence="8" type="ORF">RchiOBHm_Chr1g0372441</name>
</gene>
<evidence type="ECO:0000256" key="2">
    <source>
        <dbReference type="ARBA" id="ARBA00023015"/>
    </source>
</evidence>
<dbReference type="AlphaFoldDB" id="A0A2P6SLU1"/>
<dbReference type="GO" id="GO:0005634">
    <property type="term" value="C:nucleus"/>
    <property type="evidence" value="ECO:0007669"/>
    <property type="project" value="UniProtKB-SubCell"/>
</dbReference>
<keyword evidence="3" id="KW-0238">DNA-binding</keyword>
<sequence>MATTWLEALPVDHKKVIMKNLVRGRKSATELQSRLNNLSNGSTSLSAQELVMEIVTSFTDSLSVLSESSKLCGGDDDHQYSGTNGCGAGEIVKAEASHVEQSHCGDRSSEDSGESRKRPGYKDRRGCYKRRKNSESWSIVSSTVDDGQAWRKYGQKEILNAPYPRAYFRCTRKYDQGCQATKQVQQVQDTPKVYKTTYIGNHTCRNMIRGPQMIMGSTDPPTGDSHAPPRSTVSSESGSTPICNKKEHHGVHGGHLPSSSSMIPFVPVKKEECKEGTTSSGLTDNLNDTSDVWPEFKDDHHHDFGFPETTVMSNENAVSNMQFLDMDLVVKSINFENEFDFDEAAFPLGP</sequence>
<dbReference type="InterPro" id="IPR003657">
    <property type="entry name" value="WRKY_dom"/>
</dbReference>
<dbReference type="PROSITE" id="PS50811">
    <property type="entry name" value="WRKY"/>
    <property type="match status" value="1"/>
</dbReference>
<comment type="caution">
    <text evidence="8">The sequence shown here is derived from an EMBL/GenBank/DDBJ whole genome shotgun (WGS) entry which is preliminary data.</text>
</comment>
<evidence type="ECO:0000313" key="8">
    <source>
        <dbReference type="EMBL" id="PRQ59642.1"/>
    </source>
</evidence>